<evidence type="ECO:0000256" key="1">
    <source>
        <dbReference type="ARBA" id="ARBA00005854"/>
    </source>
</evidence>
<keyword evidence="2 4" id="KW-0560">Oxidoreductase</keyword>
<comment type="similarity">
    <text evidence="1 4">Belongs to the D-isomer specific 2-hydroxyacid dehydrogenase family.</text>
</comment>
<dbReference type="InterPro" id="IPR058205">
    <property type="entry name" value="D-LDH-like"/>
</dbReference>
<evidence type="ECO:0000313" key="7">
    <source>
        <dbReference type="EMBL" id="HIZ47681.1"/>
    </source>
</evidence>
<reference evidence="7" key="1">
    <citation type="journal article" date="2021" name="PeerJ">
        <title>Extensive microbial diversity within the chicken gut microbiome revealed by metagenomics and culture.</title>
        <authorList>
            <person name="Gilroy R."/>
            <person name="Ravi A."/>
            <person name="Getino M."/>
            <person name="Pursley I."/>
            <person name="Horton D.L."/>
            <person name="Alikhan N.F."/>
            <person name="Baker D."/>
            <person name="Gharbi K."/>
            <person name="Hall N."/>
            <person name="Watson M."/>
            <person name="Adriaenssens E.M."/>
            <person name="Foster-Nyarko E."/>
            <person name="Jarju S."/>
            <person name="Secka A."/>
            <person name="Antonio M."/>
            <person name="Oren A."/>
            <person name="Chaudhuri R.R."/>
            <person name="La Ragione R."/>
            <person name="Hildebrand F."/>
            <person name="Pallen M.J."/>
        </authorList>
    </citation>
    <scope>NUCLEOTIDE SEQUENCE</scope>
    <source>
        <strain evidence="7">3436</strain>
    </source>
</reference>
<dbReference type="AlphaFoldDB" id="A0A9D2F2C7"/>
<gene>
    <name evidence="7" type="ORF">H9810_03055</name>
</gene>
<evidence type="ECO:0000256" key="4">
    <source>
        <dbReference type="RuleBase" id="RU003719"/>
    </source>
</evidence>
<dbReference type="PROSITE" id="PS00065">
    <property type="entry name" value="D_2_HYDROXYACID_DH_1"/>
    <property type="match status" value="1"/>
</dbReference>
<comment type="caution">
    <text evidence="7">The sequence shown here is derived from an EMBL/GenBank/DDBJ whole genome shotgun (WGS) entry which is preliminary data.</text>
</comment>
<dbReference type="InterPro" id="IPR006139">
    <property type="entry name" value="D-isomer_2_OHA_DH_cat_dom"/>
</dbReference>
<reference evidence="7" key="2">
    <citation type="submission" date="2021-04" db="EMBL/GenBank/DDBJ databases">
        <authorList>
            <person name="Gilroy R."/>
        </authorList>
    </citation>
    <scope>NUCLEOTIDE SEQUENCE</scope>
    <source>
        <strain evidence="7">3436</strain>
    </source>
</reference>
<dbReference type="EMBL" id="DXBO01000037">
    <property type="protein sequence ID" value="HIZ47681.1"/>
    <property type="molecule type" value="Genomic_DNA"/>
</dbReference>
<evidence type="ECO:0000259" key="5">
    <source>
        <dbReference type="Pfam" id="PF00389"/>
    </source>
</evidence>
<dbReference type="InterPro" id="IPR029753">
    <property type="entry name" value="D-isomer_DH_CS"/>
</dbReference>
<evidence type="ECO:0000259" key="6">
    <source>
        <dbReference type="Pfam" id="PF02826"/>
    </source>
</evidence>
<dbReference type="Pfam" id="PF00389">
    <property type="entry name" value="2-Hacid_dh"/>
    <property type="match status" value="1"/>
</dbReference>
<dbReference type="Pfam" id="PF02826">
    <property type="entry name" value="2-Hacid_dh_C"/>
    <property type="match status" value="1"/>
</dbReference>
<dbReference type="Gene3D" id="3.40.50.720">
    <property type="entry name" value="NAD(P)-binding Rossmann-like Domain"/>
    <property type="match status" value="2"/>
</dbReference>
<dbReference type="InterPro" id="IPR006140">
    <property type="entry name" value="D-isomer_DH_NAD-bd"/>
</dbReference>
<dbReference type="CDD" id="cd12185">
    <property type="entry name" value="HGDH_LDH_like"/>
    <property type="match status" value="1"/>
</dbReference>
<proteinExistence type="inferred from homology"/>
<dbReference type="InterPro" id="IPR029752">
    <property type="entry name" value="D-isomer_DH_CS1"/>
</dbReference>
<organism evidence="7 8">
    <name type="scientific">Candidatus Gemmiger excrementavium</name>
    <dbReference type="NCBI Taxonomy" id="2838608"/>
    <lineage>
        <taxon>Bacteria</taxon>
        <taxon>Bacillati</taxon>
        <taxon>Bacillota</taxon>
        <taxon>Clostridia</taxon>
        <taxon>Eubacteriales</taxon>
        <taxon>Gemmiger</taxon>
    </lineage>
</organism>
<dbReference type="Proteomes" id="UP000824031">
    <property type="component" value="Unassembled WGS sequence"/>
</dbReference>
<feature type="domain" description="D-isomer specific 2-hydroxyacid dehydrogenase NAD-binding" evidence="6">
    <location>
        <begin position="109"/>
        <end position="295"/>
    </location>
</feature>
<dbReference type="SUPFAM" id="SSF51735">
    <property type="entry name" value="NAD(P)-binding Rossmann-fold domains"/>
    <property type="match status" value="1"/>
</dbReference>
<evidence type="ECO:0000313" key="8">
    <source>
        <dbReference type="Proteomes" id="UP000824031"/>
    </source>
</evidence>
<evidence type="ECO:0000256" key="2">
    <source>
        <dbReference type="ARBA" id="ARBA00023002"/>
    </source>
</evidence>
<accession>A0A9D2F2C7</accession>
<name>A0A9D2F2C7_9FIRM</name>
<sequence length="328" mass="36059">MKILFYALRPFDELQYCEPNREKYGIDYTWTEEVPSPDNLHLAEGCDAVSTNPCEVRPEYLEAFAKMGVKYLPCRSIGYDHLPLQTAKALGMRVSHSHYPPEGVANYAIMLMLMATRKMNQIMLRAAAQDYSLPGKMGKDLSNCTVGVIGTGKIGSTVIRHLAGFGCKILAYDLYPNDAVRPYAEYVSLDTLYARSDIITLHLNATAENHHLIDDGAIARMKDGALLINTARGTLIDPDALVRGLESGKLGGAGLDVVEDENGICYYNRCGEALPNRELNLLRSFPNVIVSPHTAFYTDVNVASMVESAFEAVADFAAGRPNPCEVQL</sequence>
<dbReference type="SUPFAM" id="SSF52283">
    <property type="entry name" value="Formate/glycerate dehydrogenase catalytic domain-like"/>
    <property type="match status" value="1"/>
</dbReference>
<evidence type="ECO:0000256" key="3">
    <source>
        <dbReference type="ARBA" id="ARBA00023027"/>
    </source>
</evidence>
<dbReference type="InterPro" id="IPR036291">
    <property type="entry name" value="NAD(P)-bd_dom_sf"/>
</dbReference>
<dbReference type="PANTHER" id="PTHR43026">
    <property type="entry name" value="2-HYDROXYACID DEHYDROGENASE HOMOLOG 1-RELATED"/>
    <property type="match status" value="1"/>
</dbReference>
<feature type="domain" description="D-isomer specific 2-hydroxyacid dehydrogenase catalytic" evidence="5">
    <location>
        <begin position="27"/>
        <end position="326"/>
    </location>
</feature>
<protein>
    <submittedName>
        <fullName evidence="7">Lactate dehydrogenase</fullName>
    </submittedName>
</protein>
<dbReference type="PROSITE" id="PS00671">
    <property type="entry name" value="D_2_HYDROXYACID_DH_3"/>
    <property type="match status" value="1"/>
</dbReference>
<dbReference type="GO" id="GO:0008720">
    <property type="term" value="F:D-lactate dehydrogenase (NAD+) activity"/>
    <property type="evidence" value="ECO:0007669"/>
    <property type="project" value="TreeGrafter"/>
</dbReference>
<dbReference type="PANTHER" id="PTHR43026:SF1">
    <property type="entry name" value="2-HYDROXYACID DEHYDROGENASE HOMOLOG 1-RELATED"/>
    <property type="match status" value="1"/>
</dbReference>
<keyword evidence="3" id="KW-0520">NAD</keyword>
<dbReference type="GO" id="GO:0051287">
    <property type="term" value="F:NAD binding"/>
    <property type="evidence" value="ECO:0007669"/>
    <property type="project" value="InterPro"/>
</dbReference>